<keyword evidence="7" id="KW-0245">EGF-like domain</keyword>
<dbReference type="PROSITE" id="PS50215">
    <property type="entry name" value="ADAM_MEPRO"/>
    <property type="match status" value="1"/>
</dbReference>
<feature type="binding site" evidence="8">
    <location>
        <position position="368"/>
    </location>
    <ligand>
        <name>Zn(2+)</name>
        <dbReference type="ChEBI" id="CHEBI:29105"/>
        <note>catalytic</note>
    </ligand>
</feature>
<dbReference type="PANTHER" id="PTHR11905">
    <property type="entry name" value="ADAM A DISINTEGRIN AND METALLOPROTEASE DOMAIN"/>
    <property type="match status" value="1"/>
</dbReference>
<dbReference type="InterPro" id="IPR001590">
    <property type="entry name" value="Peptidase_M12B"/>
</dbReference>
<keyword evidence="8" id="KW-0862">Zinc</keyword>
<feature type="binding site" evidence="8">
    <location>
        <position position="362"/>
    </location>
    <ligand>
        <name>Zn(2+)</name>
        <dbReference type="ChEBI" id="CHEBI:29105"/>
        <note>catalytic</note>
    </ligand>
</feature>
<keyword evidence="2 9" id="KW-0812">Transmembrane</keyword>
<protein>
    <submittedName>
        <fullName evidence="14">Peptidase M12B domain-containing protein</fullName>
    </submittedName>
</protein>
<feature type="domain" description="EGF-like" evidence="10">
    <location>
        <begin position="667"/>
        <end position="700"/>
    </location>
</feature>
<dbReference type="SUPFAM" id="SSF55486">
    <property type="entry name" value="Metalloproteases ('zincins'), catalytic domain"/>
    <property type="match status" value="1"/>
</dbReference>
<evidence type="ECO:0000256" key="8">
    <source>
        <dbReference type="PROSITE-ProRule" id="PRU00276"/>
    </source>
</evidence>
<dbReference type="FunFam" id="3.40.390.10:FF:000002">
    <property type="entry name" value="Disintegrin and metalloproteinase domain-containing protein 22"/>
    <property type="match status" value="1"/>
</dbReference>
<feature type="disulfide bond" evidence="8">
    <location>
        <begin position="377"/>
        <end position="382"/>
    </location>
</feature>
<dbReference type="SMART" id="SM00050">
    <property type="entry name" value="DISIN"/>
    <property type="match status" value="1"/>
</dbReference>
<dbReference type="InterPro" id="IPR000742">
    <property type="entry name" value="EGF"/>
</dbReference>
<feature type="domain" description="Peptidase M12B" evidence="12">
    <location>
        <begin position="223"/>
        <end position="420"/>
    </location>
</feature>
<dbReference type="InterPro" id="IPR001762">
    <property type="entry name" value="Disintegrin_dom"/>
</dbReference>
<evidence type="ECO:0000256" key="3">
    <source>
        <dbReference type="ARBA" id="ARBA00022989"/>
    </source>
</evidence>
<dbReference type="Pfam" id="PF08516">
    <property type="entry name" value="ADAM_CR"/>
    <property type="match status" value="1"/>
</dbReference>
<dbReference type="PANTHER" id="PTHR11905:SF159">
    <property type="entry name" value="ADAM METALLOPROTEASE"/>
    <property type="match status" value="1"/>
</dbReference>
<dbReference type="InterPro" id="IPR034027">
    <property type="entry name" value="Reprolysin_adamalysin"/>
</dbReference>
<feature type="disulfide bond" evidence="7">
    <location>
        <begin position="690"/>
        <end position="699"/>
    </location>
</feature>
<dbReference type="FunFam" id="4.10.70.10:FF:000001">
    <property type="entry name" value="Disintegrin and metalloproteinase domain-containing protein 22"/>
    <property type="match status" value="1"/>
</dbReference>
<dbReference type="InterPro" id="IPR036436">
    <property type="entry name" value="Disintegrin_dom_sf"/>
</dbReference>
<evidence type="ECO:0000256" key="9">
    <source>
        <dbReference type="SAM" id="Phobius"/>
    </source>
</evidence>
<feature type="disulfide bond" evidence="8">
    <location>
        <begin position="375"/>
        <end position="399"/>
    </location>
</feature>
<evidence type="ECO:0000259" key="11">
    <source>
        <dbReference type="PROSITE" id="PS50214"/>
    </source>
</evidence>
<dbReference type="AlphaFoldDB" id="A0A915PUL7"/>
<evidence type="ECO:0000256" key="6">
    <source>
        <dbReference type="PROSITE-ProRule" id="PRU00068"/>
    </source>
</evidence>
<sequence length="945" mass="104334">MIGSEETKLKASGSSTEIYSRDVTCMDTLRPRVFSYLKSSTIRNLKNPSLRTISFSFCCDAERKTRRLYSNRIWAMHHDTHCLLYIYYGEQGLTANQLISISQGNQSRFELEFRNDVGESQRFTFQPNRELSKISRKASISCHFEGVSSTGEHSAMSTCSLSLFGGLFTINGRRFVLEAESNESFYFVPLSDHSCDWGSRNKRSIGGSHSAEYYGQFLDGRWRYVELALVADQLLFEKYHSNTTEVMQRLDAITNYINSLYLPINIRVVLVWAEIWTNGNLVDITSNSDATLWNFLNWRKGLLKEHPHDNAHLLTGVVFDNNVVGKAFKGTMCSYDFSGGVDVEHSEQAAYVAATVAHEMGHNFGMEHDIDEVECRCPAKSCIMSPATGIIRPTFWSECSLRALEHSFSRGVDYCLRNSPRSVFGSARCGNGIVEAGEECDCGTPSSCINKCCNPATCQLAETAVCASGECCDLNSCQILPATTVCRQASNECDLPEYCDGQMEHCPADFFVQDGHECPNHPNDYCYNGYCGSRDAQCQHIWGPTGRNAAGACYDLNLYGSSGGNCGFLHETSRFIPCDRNDIKCGRLHCIHENEKLAFGDPSTVYTAYTGLRLRNGEDVACRVVWTKYVSGRKEPDPGMVPDGAFCGQDKMCVDAKCQNRTAKILMAPKCEPVSCNNAGICNNMGNCHCLPGYGGPACAIPGPGGSINSGPAVEGGVVHVGFVVFWLLLVFAVAFLGASIIVKRKKDFWLHREIWEKLKKTLKIKKLLVPIRKAPPPPRMTSMRVADLNAVWGDTASDTLHVSCYRAPIPPSISPPVIPSATLNRNSMRPTAAPPKVPQRPRSEALEALYAEKGSELNISLNEQISPLYCIPPVTGVTKIARAESFRPIQAPPPPPLPLHLHQAANSGITDCRDKPMLPAKPSNVKDIAARFDIKASQVPTRFT</sequence>
<evidence type="ECO:0000256" key="4">
    <source>
        <dbReference type="ARBA" id="ARBA00023136"/>
    </source>
</evidence>
<evidence type="ECO:0000259" key="12">
    <source>
        <dbReference type="PROSITE" id="PS50215"/>
    </source>
</evidence>
<dbReference type="InterPro" id="IPR006586">
    <property type="entry name" value="ADAM_Cys-rich"/>
</dbReference>
<dbReference type="GO" id="GO:0006509">
    <property type="term" value="P:membrane protein ectodomain proteolysis"/>
    <property type="evidence" value="ECO:0007669"/>
    <property type="project" value="TreeGrafter"/>
</dbReference>
<keyword evidence="4 9" id="KW-0472">Membrane</keyword>
<evidence type="ECO:0000256" key="5">
    <source>
        <dbReference type="ARBA" id="ARBA00023157"/>
    </source>
</evidence>
<dbReference type="WBParaSite" id="sdigi.contig330.g7491.t1">
    <property type="protein sequence ID" value="sdigi.contig330.g7491.t1"/>
    <property type="gene ID" value="sdigi.contig330.g7491"/>
</dbReference>
<dbReference type="GO" id="GO:0016020">
    <property type="term" value="C:membrane"/>
    <property type="evidence" value="ECO:0007669"/>
    <property type="project" value="UniProtKB-SubCell"/>
</dbReference>
<evidence type="ECO:0000259" key="10">
    <source>
        <dbReference type="PROSITE" id="PS50026"/>
    </source>
</evidence>
<evidence type="ECO:0000256" key="2">
    <source>
        <dbReference type="ARBA" id="ARBA00022692"/>
    </source>
</evidence>
<organism evidence="13 14">
    <name type="scientific">Setaria digitata</name>
    <dbReference type="NCBI Taxonomy" id="48799"/>
    <lineage>
        <taxon>Eukaryota</taxon>
        <taxon>Metazoa</taxon>
        <taxon>Ecdysozoa</taxon>
        <taxon>Nematoda</taxon>
        <taxon>Chromadorea</taxon>
        <taxon>Rhabditida</taxon>
        <taxon>Spirurina</taxon>
        <taxon>Spiruromorpha</taxon>
        <taxon>Filarioidea</taxon>
        <taxon>Setariidae</taxon>
        <taxon>Setaria</taxon>
    </lineage>
</organism>
<evidence type="ECO:0000256" key="7">
    <source>
        <dbReference type="PROSITE-ProRule" id="PRU00076"/>
    </source>
</evidence>
<name>A0A915PUL7_9BILA</name>
<keyword evidence="5 7" id="KW-1015">Disulfide bond</keyword>
<dbReference type="PROSITE" id="PS00022">
    <property type="entry name" value="EGF_1"/>
    <property type="match status" value="1"/>
</dbReference>
<feature type="transmembrane region" description="Helical" evidence="9">
    <location>
        <begin position="717"/>
        <end position="743"/>
    </location>
</feature>
<dbReference type="GO" id="GO:0004222">
    <property type="term" value="F:metalloendopeptidase activity"/>
    <property type="evidence" value="ECO:0007669"/>
    <property type="project" value="InterPro"/>
</dbReference>
<keyword evidence="8" id="KW-0479">Metal-binding</keyword>
<reference evidence="14" key="1">
    <citation type="submission" date="2022-11" db="UniProtKB">
        <authorList>
            <consortium name="WormBaseParasite"/>
        </authorList>
    </citation>
    <scope>IDENTIFICATION</scope>
</reference>
<accession>A0A915PUL7</accession>
<dbReference type="Pfam" id="PF00200">
    <property type="entry name" value="Disintegrin"/>
    <property type="match status" value="1"/>
</dbReference>
<evidence type="ECO:0000313" key="13">
    <source>
        <dbReference type="Proteomes" id="UP000887581"/>
    </source>
</evidence>
<dbReference type="PROSITE" id="PS50214">
    <property type="entry name" value="DISINTEGRIN_2"/>
    <property type="match status" value="1"/>
</dbReference>
<feature type="disulfide bond" evidence="6">
    <location>
        <begin position="486"/>
        <end position="506"/>
    </location>
</feature>
<dbReference type="SUPFAM" id="SSF57552">
    <property type="entry name" value="Blood coagulation inhibitor (disintegrin)"/>
    <property type="match status" value="1"/>
</dbReference>
<dbReference type="Gene3D" id="4.10.70.10">
    <property type="entry name" value="Disintegrin domain"/>
    <property type="match status" value="1"/>
</dbReference>
<dbReference type="InterPro" id="IPR024079">
    <property type="entry name" value="MetalloPept_cat_dom_sf"/>
</dbReference>
<dbReference type="PROSITE" id="PS50026">
    <property type="entry name" value="EGF_3"/>
    <property type="match status" value="1"/>
</dbReference>
<comment type="subcellular location">
    <subcellularLocation>
        <location evidence="1">Membrane</location>
        <topology evidence="1">Single-pass membrane protein</topology>
    </subcellularLocation>
</comment>
<dbReference type="Gene3D" id="3.40.390.10">
    <property type="entry name" value="Collagenase (Catalytic Domain)"/>
    <property type="match status" value="1"/>
</dbReference>
<feature type="active site" evidence="8">
    <location>
        <position position="359"/>
    </location>
</feature>
<dbReference type="SMART" id="SM00608">
    <property type="entry name" value="ACR"/>
    <property type="match status" value="1"/>
</dbReference>
<dbReference type="CDD" id="cd04269">
    <property type="entry name" value="ZnMc_adamalysin_II_like"/>
    <property type="match status" value="1"/>
</dbReference>
<evidence type="ECO:0000313" key="14">
    <source>
        <dbReference type="WBParaSite" id="sdigi.contig330.g7491.t1"/>
    </source>
</evidence>
<dbReference type="Pfam" id="PF01421">
    <property type="entry name" value="Reprolysin"/>
    <property type="match status" value="1"/>
</dbReference>
<evidence type="ECO:0000256" key="1">
    <source>
        <dbReference type="ARBA" id="ARBA00004167"/>
    </source>
</evidence>
<keyword evidence="13" id="KW-1185">Reference proteome</keyword>
<keyword evidence="3 9" id="KW-1133">Transmembrane helix</keyword>
<feature type="domain" description="Disintegrin" evidence="11">
    <location>
        <begin position="426"/>
        <end position="514"/>
    </location>
</feature>
<dbReference type="Proteomes" id="UP000887581">
    <property type="component" value="Unplaced"/>
</dbReference>
<comment type="caution">
    <text evidence="7">Lacks conserved residue(s) required for the propagation of feature annotation.</text>
</comment>
<dbReference type="GO" id="GO:0046872">
    <property type="term" value="F:metal ion binding"/>
    <property type="evidence" value="ECO:0007669"/>
    <property type="project" value="UniProtKB-KW"/>
</dbReference>
<proteinExistence type="predicted"/>
<feature type="binding site" evidence="8">
    <location>
        <position position="358"/>
    </location>
    <ligand>
        <name>Zn(2+)</name>
        <dbReference type="ChEBI" id="CHEBI:29105"/>
        <note>catalytic</note>
    </ligand>
</feature>
<dbReference type="PROSITE" id="PS01186">
    <property type="entry name" value="EGF_2"/>
    <property type="match status" value="1"/>
</dbReference>